<evidence type="ECO:0000313" key="2">
    <source>
        <dbReference type="EMBL" id="ROT40177.1"/>
    </source>
</evidence>
<accession>A0A3N2Q086</accession>
<dbReference type="Proteomes" id="UP000272025">
    <property type="component" value="Unassembled WGS sequence"/>
</dbReference>
<organism evidence="2 3">
    <name type="scientific">Sodiomyces alkalinus (strain CBS 110278 / VKM F-3762 / F11)</name>
    <name type="common">Alkaliphilic filamentous fungus</name>
    <dbReference type="NCBI Taxonomy" id="1314773"/>
    <lineage>
        <taxon>Eukaryota</taxon>
        <taxon>Fungi</taxon>
        <taxon>Dikarya</taxon>
        <taxon>Ascomycota</taxon>
        <taxon>Pezizomycotina</taxon>
        <taxon>Sordariomycetes</taxon>
        <taxon>Hypocreomycetidae</taxon>
        <taxon>Glomerellales</taxon>
        <taxon>Plectosphaerellaceae</taxon>
        <taxon>Sodiomyces</taxon>
    </lineage>
</organism>
<dbReference type="OrthoDB" id="5405126at2759"/>
<evidence type="ECO:0000256" key="1">
    <source>
        <dbReference type="SAM" id="MobiDB-lite"/>
    </source>
</evidence>
<dbReference type="RefSeq" id="XP_028467983.1">
    <property type="nucleotide sequence ID" value="XM_028611064.1"/>
</dbReference>
<name>A0A3N2Q086_SODAK</name>
<protein>
    <submittedName>
        <fullName evidence="2">Uncharacterized protein</fullName>
    </submittedName>
</protein>
<feature type="compositionally biased region" description="Polar residues" evidence="1">
    <location>
        <begin position="8"/>
        <end position="21"/>
    </location>
</feature>
<gene>
    <name evidence="2" type="ORF">SODALDRAFT_329852</name>
</gene>
<proteinExistence type="predicted"/>
<dbReference type="EMBL" id="ML119052">
    <property type="protein sequence ID" value="ROT40177.1"/>
    <property type="molecule type" value="Genomic_DNA"/>
</dbReference>
<feature type="region of interest" description="Disordered" evidence="1">
    <location>
        <begin position="1"/>
        <end position="21"/>
    </location>
</feature>
<dbReference type="GeneID" id="39579542"/>
<keyword evidence="3" id="KW-1185">Reference proteome</keyword>
<dbReference type="AlphaFoldDB" id="A0A3N2Q086"/>
<sequence length="386" mass="42516">MPVAIQRRSVSQAQASTEQQQNPHVIFDAEVNPNLAPVLTEIQNKIVLPSYLPRHQRQRVFNPKFRHSLKTNPVIIEIDGLAHRFEHIPLEARPSTRACVYSALQKMETARDWSNFIRLFAGLRRAHIHLSTPNWVKIIRQVGTKRHIYAIIDAARQIRRTGLALDVPAKLHEVLFFAQLKALEAGWAKEELEQALRWSVIVLDMVADPRHEMAESRRPAWLVWPLARDPLALAAPLHLAAALAVGHHGGQDVDGQVAAWAKQVVGVWPEGKGVVALYPEAAYEDAKNGGVGFLKVGGDYVAKVAMVLHGLKLATQVVEPALAEKLQGIVRAVEPELAGRLEQMAELHGDGLPAQVYSKQFDSTGALKLEVSVAPSKEGGETASEA</sequence>
<dbReference type="STRING" id="1314773.A0A3N2Q086"/>
<reference evidence="2 3" key="1">
    <citation type="journal article" date="2018" name="Mol. Ecol.">
        <title>The obligate alkalophilic soda-lake fungus Sodiomyces alkalinus has shifted to a protein diet.</title>
        <authorList>
            <person name="Grum-Grzhimaylo A.A."/>
            <person name="Falkoski D.L."/>
            <person name="van den Heuvel J."/>
            <person name="Valero-Jimenez C.A."/>
            <person name="Min B."/>
            <person name="Choi I.G."/>
            <person name="Lipzen A."/>
            <person name="Daum C.G."/>
            <person name="Aanen D.K."/>
            <person name="Tsang A."/>
            <person name="Henrissat B."/>
            <person name="Bilanenko E.N."/>
            <person name="de Vries R.P."/>
            <person name="van Kan J.A.L."/>
            <person name="Grigoriev I.V."/>
            <person name="Debets A.J.M."/>
        </authorList>
    </citation>
    <scope>NUCLEOTIDE SEQUENCE [LARGE SCALE GENOMIC DNA]</scope>
    <source>
        <strain evidence="2 3">F11</strain>
    </source>
</reference>
<evidence type="ECO:0000313" key="3">
    <source>
        <dbReference type="Proteomes" id="UP000272025"/>
    </source>
</evidence>